<dbReference type="Pfam" id="PF06245">
    <property type="entry name" value="DUF1015"/>
    <property type="match status" value="1"/>
</dbReference>
<sequence>GSYLNQWIASGILAREDQPAVFPYFQEFTVPDTGERLTREGFIALGAVEEYAAGVVYRHEQTLSGPKQDRLQLLRHTHAHFGQIFMLYSDPARTIDELLDESARGRPITEATDEYGAIHRMWRISDAGRIQQLIADKKLLIADGHHRYETALAFRRENPGLAGSDRVMMTFVNLYSPGLKILATHRLVSGVNAATFPQSAANHFHIEEIDSPALLQRAWREKPDRTIIGAAMGARLYLMEAREPRGALDVRVLHERLLGDALNIREDAVRDEKHLRYIRGIDSALAEARTGSAQIAFLLKPTSIQQVADIAFGGGVMPQKSTDFYPKLLSGLAIYRLG</sequence>
<keyword evidence="2" id="KW-1185">Reference proteome</keyword>
<dbReference type="EMBL" id="JACDQQ010000363">
    <property type="protein sequence ID" value="MBA0084083.1"/>
    <property type="molecule type" value="Genomic_DNA"/>
</dbReference>
<comment type="caution">
    <text evidence="1">The sequence shown here is derived from an EMBL/GenBank/DDBJ whole genome shotgun (WGS) entry which is preliminary data.</text>
</comment>
<dbReference type="PANTHER" id="PTHR36454">
    <property type="entry name" value="LMO2823 PROTEIN"/>
    <property type="match status" value="1"/>
</dbReference>
<gene>
    <name evidence="1" type="ORF">HRJ53_03720</name>
</gene>
<organism evidence="1 2">
    <name type="scientific">Candidatus Acidiferrum panamense</name>
    <dbReference type="NCBI Taxonomy" id="2741543"/>
    <lineage>
        <taxon>Bacteria</taxon>
        <taxon>Pseudomonadati</taxon>
        <taxon>Acidobacteriota</taxon>
        <taxon>Terriglobia</taxon>
        <taxon>Candidatus Acidiferrales</taxon>
        <taxon>Candidatus Acidiferrum</taxon>
    </lineage>
</organism>
<dbReference type="Proteomes" id="UP000567293">
    <property type="component" value="Unassembled WGS sequence"/>
</dbReference>
<dbReference type="InterPro" id="IPR008323">
    <property type="entry name" value="UCP033563"/>
</dbReference>
<reference evidence="1" key="1">
    <citation type="submission" date="2020-06" db="EMBL/GenBank/DDBJ databases">
        <title>Legume-microbial interactions unlock mineral nutrients during tropical forest succession.</title>
        <authorList>
            <person name="Epihov D.Z."/>
        </authorList>
    </citation>
    <scope>NUCLEOTIDE SEQUENCE [LARGE SCALE GENOMIC DNA]</scope>
    <source>
        <strain evidence="1">Pan2503</strain>
    </source>
</reference>
<evidence type="ECO:0000313" key="2">
    <source>
        <dbReference type="Proteomes" id="UP000567293"/>
    </source>
</evidence>
<accession>A0A7V8NMI5</accession>
<dbReference type="PANTHER" id="PTHR36454:SF1">
    <property type="entry name" value="DUF1015 DOMAIN-CONTAINING PROTEIN"/>
    <property type="match status" value="1"/>
</dbReference>
<protein>
    <submittedName>
        <fullName evidence="1">DUF1015 domain-containing protein</fullName>
    </submittedName>
</protein>
<feature type="non-terminal residue" evidence="1">
    <location>
        <position position="1"/>
    </location>
</feature>
<dbReference type="AlphaFoldDB" id="A0A7V8NMI5"/>
<proteinExistence type="predicted"/>
<evidence type="ECO:0000313" key="1">
    <source>
        <dbReference type="EMBL" id="MBA0084083.1"/>
    </source>
</evidence>
<name>A0A7V8NMI5_9BACT</name>